<accession>A0AA88DXP3</accession>
<comment type="caution">
    <text evidence="2">The sequence shown here is derived from an EMBL/GenBank/DDBJ whole genome shotgun (WGS) entry which is preliminary data.</text>
</comment>
<proteinExistence type="predicted"/>
<sequence>MVTPRALTVWIVLFKISSPSSRVPRVLRLPVCSTIGPKLLRLSANRGYSVGEESSASFSSAEWGRAPQNSLKALTSTQTVSVKFWMFLVRISIYVGFIVLVHRAYVGLAKCFENRSGQGSLRPGCPS</sequence>
<dbReference type="EMBL" id="BTGU01000150">
    <property type="protein sequence ID" value="GMN63478.1"/>
    <property type="molecule type" value="Genomic_DNA"/>
</dbReference>
<gene>
    <name evidence="2" type="ORF">TIFTF001_032562</name>
</gene>
<evidence type="ECO:0000313" key="3">
    <source>
        <dbReference type="Proteomes" id="UP001187192"/>
    </source>
</evidence>
<protein>
    <submittedName>
        <fullName evidence="2">Uncharacterized protein</fullName>
    </submittedName>
</protein>
<keyword evidence="3" id="KW-1185">Reference proteome</keyword>
<dbReference type="Proteomes" id="UP001187192">
    <property type="component" value="Unassembled WGS sequence"/>
</dbReference>
<evidence type="ECO:0000256" key="1">
    <source>
        <dbReference type="SAM" id="Phobius"/>
    </source>
</evidence>
<dbReference type="AlphaFoldDB" id="A0AA88DXP3"/>
<keyword evidence="1" id="KW-0812">Transmembrane</keyword>
<feature type="transmembrane region" description="Helical" evidence="1">
    <location>
        <begin position="84"/>
        <end position="106"/>
    </location>
</feature>
<reference evidence="2" key="1">
    <citation type="submission" date="2023-07" db="EMBL/GenBank/DDBJ databases">
        <title>draft genome sequence of fig (Ficus carica).</title>
        <authorList>
            <person name="Takahashi T."/>
            <person name="Nishimura K."/>
        </authorList>
    </citation>
    <scope>NUCLEOTIDE SEQUENCE</scope>
</reference>
<evidence type="ECO:0000313" key="2">
    <source>
        <dbReference type="EMBL" id="GMN63478.1"/>
    </source>
</evidence>
<keyword evidence="1" id="KW-0472">Membrane</keyword>
<keyword evidence="1" id="KW-1133">Transmembrane helix</keyword>
<organism evidence="2 3">
    <name type="scientific">Ficus carica</name>
    <name type="common">Common fig</name>
    <dbReference type="NCBI Taxonomy" id="3494"/>
    <lineage>
        <taxon>Eukaryota</taxon>
        <taxon>Viridiplantae</taxon>
        <taxon>Streptophyta</taxon>
        <taxon>Embryophyta</taxon>
        <taxon>Tracheophyta</taxon>
        <taxon>Spermatophyta</taxon>
        <taxon>Magnoliopsida</taxon>
        <taxon>eudicotyledons</taxon>
        <taxon>Gunneridae</taxon>
        <taxon>Pentapetalae</taxon>
        <taxon>rosids</taxon>
        <taxon>fabids</taxon>
        <taxon>Rosales</taxon>
        <taxon>Moraceae</taxon>
        <taxon>Ficeae</taxon>
        <taxon>Ficus</taxon>
    </lineage>
</organism>
<name>A0AA88DXP3_FICCA</name>